<accession>A0A0C1ZNP9</accession>
<feature type="domain" description="Aldehyde oxidase/xanthine dehydrogenase a/b hammerhead" evidence="1">
    <location>
        <begin position="219"/>
        <end position="308"/>
    </location>
</feature>
<dbReference type="InterPro" id="IPR046867">
    <property type="entry name" value="AldOxase/xan_DH_MoCoBD2"/>
</dbReference>
<reference evidence="2 3" key="1">
    <citation type="submission" date="2014-12" db="EMBL/GenBank/DDBJ databases">
        <title>Genome assembly of Enhygromyxa salina DSM 15201.</title>
        <authorList>
            <person name="Sharma G."/>
            <person name="Subramanian S."/>
        </authorList>
    </citation>
    <scope>NUCLEOTIDE SEQUENCE [LARGE SCALE GENOMIC DNA]</scope>
    <source>
        <strain evidence="2 3">DSM 15201</strain>
    </source>
</reference>
<gene>
    <name evidence="2" type="ORF">DB30_04569</name>
</gene>
<dbReference type="InterPro" id="IPR008274">
    <property type="entry name" value="AldOxase/xan_DH_MoCoBD1"/>
</dbReference>
<dbReference type="InterPro" id="IPR000674">
    <property type="entry name" value="Ald_Oxase/Xan_DH_a/b"/>
</dbReference>
<dbReference type="Proteomes" id="UP000031599">
    <property type="component" value="Unassembled WGS sequence"/>
</dbReference>
<proteinExistence type="predicted"/>
<dbReference type="Gene3D" id="3.90.1170.50">
    <property type="entry name" value="Aldehyde oxidase/xanthine dehydrogenase, a/b hammerhead"/>
    <property type="match status" value="1"/>
</dbReference>
<dbReference type="InterPro" id="IPR052516">
    <property type="entry name" value="N-heterocyclic_Hydroxylase"/>
</dbReference>
<evidence type="ECO:0000313" key="2">
    <source>
        <dbReference type="EMBL" id="KIG19104.1"/>
    </source>
</evidence>
<protein>
    <submittedName>
        <fullName evidence="2">Isoquinoline 1-oxidoreductase beta subunit</fullName>
    </submittedName>
</protein>
<dbReference type="PANTHER" id="PTHR47495:SF3">
    <property type="entry name" value="BLR6219 PROTEIN"/>
    <property type="match status" value="1"/>
</dbReference>
<dbReference type="Pfam" id="PF02738">
    <property type="entry name" value="MoCoBD_1"/>
    <property type="match status" value="1"/>
</dbReference>
<name>A0A0C1ZNP9_9BACT</name>
<dbReference type="Pfam" id="PF20256">
    <property type="entry name" value="MoCoBD_2"/>
    <property type="match status" value="2"/>
</dbReference>
<evidence type="ECO:0000259" key="1">
    <source>
        <dbReference type="SMART" id="SM01008"/>
    </source>
</evidence>
<dbReference type="EMBL" id="JMCC02000004">
    <property type="protein sequence ID" value="KIG19104.1"/>
    <property type="molecule type" value="Genomic_DNA"/>
</dbReference>
<dbReference type="PIRSF" id="PIRSF036389">
    <property type="entry name" value="IOR_B"/>
    <property type="match status" value="1"/>
</dbReference>
<evidence type="ECO:0000313" key="3">
    <source>
        <dbReference type="Proteomes" id="UP000031599"/>
    </source>
</evidence>
<dbReference type="AlphaFoldDB" id="A0A0C1ZNP9"/>
<dbReference type="InterPro" id="IPR037165">
    <property type="entry name" value="AldOxase/xan_DH_Mopterin-bd_sf"/>
</dbReference>
<dbReference type="SUPFAM" id="SSF56003">
    <property type="entry name" value="Molybdenum cofactor-binding domain"/>
    <property type="match status" value="2"/>
</dbReference>
<organism evidence="2 3">
    <name type="scientific">Enhygromyxa salina</name>
    <dbReference type="NCBI Taxonomy" id="215803"/>
    <lineage>
        <taxon>Bacteria</taxon>
        <taxon>Pseudomonadati</taxon>
        <taxon>Myxococcota</taxon>
        <taxon>Polyangia</taxon>
        <taxon>Nannocystales</taxon>
        <taxon>Nannocystaceae</taxon>
        <taxon>Enhygromyxa</taxon>
    </lineage>
</organism>
<dbReference type="SMART" id="SM01008">
    <property type="entry name" value="Ald_Xan_dh_C"/>
    <property type="match status" value="1"/>
</dbReference>
<comment type="caution">
    <text evidence="2">The sequence shown here is derived from an EMBL/GenBank/DDBJ whole genome shotgun (WGS) entry which is preliminary data.</text>
</comment>
<dbReference type="GO" id="GO:0016491">
    <property type="term" value="F:oxidoreductase activity"/>
    <property type="evidence" value="ECO:0007669"/>
    <property type="project" value="InterPro"/>
</dbReference>
<dbReference type="InterPro" id="IPR012368">
    <property type="entry name" value="OxRdtase_Mopterin-bd_su_IorB"/>
</dbReference>
<dbReference type="PANTHER" id="PTHR47495">
    <property type="entry name" value="ALDEHYDE DEHYDROGENASE"/>
    <property type="match status" value="1"/>
</dbReference>
<sequence length="778" mass="82810">MDPCAQGAAHMPVTMQRRAFLAGLAAGGSFVLGLTLGADADAASPSLTKVRGGDATPSLFIGITAAGTIELTCHRSEMGQQIWNAIAQILAEELAADWDRIEIIQAEGHPRYGDQNTDGSRSVRNNFHRLRVAGAAMRLMLIRAAAKQWKVGAKGCRAELGEVIHDASGRRLGYGELAAGAAEQPIPSLKQSEAALVPRDQWRYIGAPVPSLTVPKIVRGQGTFGVDVRVPGMLYAVVARPPQVLGRLRSCDDAASKQIPGVVASVELPVLEPPVRFKPLGGVAIVARDTWAAIRGRAALELEWEPGENADYNSKAYAELLFEQVREPGEVRRKRGDVDAALAGAATRITAEYYVPHLAHSVMEPPAATARWSESGDAVECWAAVQSPQSARSAVAASCGLPEDKVTIHVTWLGGGFGRKAKPDFVVEAALVARAVGAPVKLMWTREDELQHGYYHTVSAQRLEGGLDQQGRCVAFLHRTVFPPIGSTFTAGASKPAWGELRLGASDTPFDVPNLQLESGEVPAKVRIGWLRSVANIYHAFAVQSFAAELAAAAGRDQKDYLLELIGPPRTIDPNTEGAEYDNYGSPMSDYPIDAGRLAHVVELAADMAGWGRTLPAGHGLGIAAHRSFVSYVATVIEVAVDDQGTLAIPGVWSVMDAGTVVNVNHAASQLEGGTLFGLSNALYGEITAKDGAIEQDNFPRWRVMRMPEAPRHMEVKIVASNAPPGGVGEPPTPPAAPALANAIFAATGQRIRRLPVFDTSRRDRLAVAGSRHEGDEG</sequence>
<dbReference type="Gene3D" id="3.30.365.10">
    <property type="entry name" value="Aldehyde oxidase/xanthine dehydrogenase, molybdopterin binding domain"/>
    <property type="match status" value="4"/>
</dbReference>